<evidence type="ECO:0000313" key="6">
    <source>
        <dbReference type="Proteomes" id="UP000653797"/>
    </source>
</evidence>
<keyword evidence="1" id="KW-0805">Transcription regulation</keyword>
<dbReference type="GO" id="GO:0043565">
    <property type="term" value="F:sequence-specific DNA binding"/>
    <property type="evidence" value="ECO:0007669"/>
    <property type="project" value="InterPro"/>
</dbReference>
<evidence type="ECO:0000313" key="5">
    <source>
        <dbReference type="EMBL" id="MBD2757390.1"/>
    </source>
</evidence>
<keyword evidence="2" id="KW-0238">DNA-binding</keyword>
<evidence type="ECO:0000256" key="2">
    <source>
        <dbReference type="ARBA" id="ARBA00023125"/>
    </source>
</evidence>
<evidence type="ECO:0000256" key="3">
    <source>
        <dbReference type="ARBA" id="ARBA00023163"/>
    </source>
</evidence>
<dbReference type="Gene3D" id="1.10.10.60">
    <property type="entry name" value="Homeodomain-like"/>
    <property type="match status" value="1"/>
</dbReference>
<feature type="domain" description="HTH araC/xylS-type" evidence="4">
    <location>
        <begin position="172"/>
        <end position="270"/>
    </location>
</feature>
<dbReference type="RefSeq" id="WP_191043009.1">
    <property type="nucleotide sequence ID" value="NZ_JACXAA010000021.1"/>
</dbReference>
<organism evidence="5 6">
    <name type="scientific">Spirosoma validum</name>
    <dbReference type="NCBI Taxonomy" id="2771355"/>
    <lineage>
        <taxon>Bacteria</taxon>
        <taxon>Pseudomonadati</taxon>
        <taxon>Bacteroidota</taxon>
        <taxon>Cytophagia</taxon>
        <taxon>Cytophagales</taxon>
        <taxon>Cytophagaceae</taxon>
        <taxon>Spirosoma</taxon>
    </lineage>
</organism>
<keyword evidence="3" id="KW-0804">Transcription</keyword>
<dbReference type="InterPro" id="IPR050204">
    <property type="entry name" value="AraC_XylS_family_regulators"/>
</dbReference>
<dbReference type="SUPFAM" id="SSF46689">
    <property type="entry name" value="Homeodomain-like"/>
    <property type="match status" value="2"/>
</dbReference>
<dbReference type="InterPro" id="IPR009057">
    <property type="entry name" value="Homeodomain-like_sf"/>
</dbReference>
<dbReference type="AlphaFoldDB" id="A0A927GH78"/>
<dbReference type="PANTHER" id="PTHR46796">
    <property type="entry name" value="HTH-TYPE TRANSCRIPTIONAL ACTIVATOR RHAS-RELATED"/>
    <property type="match status" value="1"/>
</dbReference>
<dbReference type="Pfam" id="PF22200">
    <property type="entry name" value="ExsA_N"/>
    <property type="match status" value="1"/>
</dbReference>
<keyword evidence="6" id="KW-1185">Reference proteome</keyword>
<sequence length="279" mass="31920">MESTLILQHNILYSRGYQKAQRSEHYFPDHALGIMLAGESSYYSNEGTFVMNEGTICLMRRNQLFKKLKKPSPTGEPPTLISVFLDQNALHQYATDNTILKQKAYKGQAMIDLTNNVFLKGFFDSLRPYVAHPEKLTAKLATLKTREAIEILLQTGDGLASFLFDFQELYKIDLETYMHHHYQYNIPLASFAKLTGRSLSTFKRDFNRIFDTTPEKWLQSKRLEQAHYLISTQTLRPSDVYLEVGFENLSHFSTAFKSKFGVKASDLWTNSDPGVSSGS</sequence>
<protein>
    <submittedName>
        <fullName evidence="5">Helix-turn-helix transcriptional regulator</fullName>
    </submittedName>
</protein>
<dbReference type="EMBL" id="JACXAA010000021">
    <property type="protein sequence ID" value="MBD2757390.1"/>
    <property type="molecule type" value="Genomic_DNA"/>
</dbReference>
<reference evidence="5" key="1">
    <citation type="submission" date="2020-09" db="EMBL/GenBank/DDBJ databases">
        <authorList>
            <person name="Kim M.K."/>
        </authorList>
    </citation>
    <scope>NUCLEOTIDE SEQUENCE</scope>
    <source>
        <strain evidence="5">BT704</strain>
    </source>
</reference>
<dbReference type="SMART" id="SM00342">
    <property type="entry name" value="HTH_ARAC"/>
    <property type="match status" value="1"/>
</dbReference>
<dbReference type="GO" id="GO:0003700">
    <property type="term" value="F:DNA-binding transcription factor activity"/>
    <property type="evidence" value="ECO:0007669"/>
    <property type="project" value="InterPro"/>
</dbReference>
<comment type="caution">
    <text evidence="5">The sequence shown here is derived from an EMBL/GenBank/DDBJ whole genome shotgun (WGS) entry which is preliminary data.</text>
</comment>
<proteinExistence type="predicted"/>
<accession>A0A927GH78</accession>
<name>A0A927GH78_9BACT</name>
<evidence type="ECO:0000259" key="4">
    <source>
        <dbReference type="PROSITE" id="PS01124"/>
    </source>
</evidence>
<dbReference type="PROSITE" id="PS01124">
    <property type="entry name" value="HTH_ARAC_FAMILY_2"/>
    <property type="match status" value="1"/>
</dbReference>
<dbReference type="InterPro" id="IPR054015">
    <property type="entry name" value="ExsA-like_N"/>
</dbReference>
<evidence type="ECO:0000256" key="1">
    <source>
        <dbReference type="ARBA" id="ARBA00023015"/>
    </source>
</evidence>
<dbReference type="Pfam" id="PF12833">
    <property type="entry name" value="HTH_18"/>
    <property type="match status" value="1"/>
</dbReference>
<dbReference type="InterPro" id="IPR018060">
    <property type="entry name" value="HTH_AraC"/>
</dbReference>
<gene>
    <name evidence="5" type="ORF">IC230_31260</name>
</gene>
<dbReference type="Proteomes" id="UP000653797">
    <property type="component" value="Unassembled WGS sequence"/>
</dbReference>